<reference evidence="1" key="2">
    <citation type="journal article" date="2023" name="Int. J. Mol. Sci.">
        <title>De Novo Assembly and Annotation of 11 Diverse Shrub Willow (Salix) Genomes Reveals Novel Gene Organization in Sex-Linked Regions.</title>
        <authorList>
            <person name="Hyden B."/>
            <person name="Feng K."/>
            <person name="Yates T.B."/>
            <person name="Jawdy S."/>
            <person name="Cereghino C."/>
            <person name="Smart L.B."/>
            <person name="Muchero W."/>
        </authorList>
    </citation>
    <scope>NUCLEOTIDE SEQUENCE [LARGE SCALE GENOMIC DNA]</scope>
    <source>
        <tissue evidence="1">Shoot tip</tissue>
    </source>
</reference>
<organism evidence="1 2">
    <name type="scientific">Salix viminalis</name>
    <name type="common">Common osier</name>
    <name type="synonym">Basket willow</name>
    <dbReference type="NCBI Taxonomy" id="40686"/>
    <lineage>
        <taxon>Eukaryota</taxon>
        <taxon>Viridiplantae</taxon>
        <taxon>Streptophyta</taxon>
        <taxon>Embryophyta</taxon>
        <taxon>Tracheophyta</taxon>
        <taxon>Spermatophyta</taxon>
        <taxon>Magnoliopsida</taxon>
        <taxon>eudicotyledons</taxon>
        <taxon>Gunneridae</taxon>
        <taxon>Pentapetalae</taxon>
        <taxon>rosids</taxon>
        <taxon>fabids</taxon>
        <taxon>Malpighiales</taxon>
        <taxon>Salicaceae</taxon>
        <taxon>Saliceae</taxon>
        <taxon>Salix</taxon>
    </lineage>
</organism>
<dbReference type="AlphaFoldDB" id="A0A9Q0PTH9"/>
<dbReference type="EMBL" id="JAPFFL010000011">
    <property type="protein sequence ID" value="KAJ6693749.1"/>
    <property type="molecule type" value="Genomic_DNA"/>
</dbReference>
<dbReference type="Proteomes" id="UP001151529">
    <property type="component" value="Chromosome 13"/>
</dbReference>
<sequence length="162" mass="17306">MGVGILWDGRRSEFGSVCCFDSEGNATEFGNEFLVHAGHGMVQWTFQEACSNSIEQAISISVLTRSAASRTVGSGRPIGMVSPQQGSATREAVNLAGSPRGSEFGRHDSLSKFQQPISSGVRIGSWPSHVLAREGALARLGEVSRDFLNTGISPQPPYTYES</sequence>
<evidence type="ECO:0000313" key="1">
    <source>
        <dbReference type="EMBL" id="KAJ6693749.1"/>
    </source>
</evidence>
<name>A0A9Q0PTH9_SALVM</name>
<reference evidence="1" key="1">
    <citation type="submission" date="2022-11" db="EMBL/GenBank/DDBJ databases">
        <authorList>
            <person name="Hyden B.L."/>
            <person name="Feng K."/>
            <person name="Yates T."/>
            <person name="Jawdy S."/>
            <person name="Smart L.B."/>
            <person name="Muchero W."/>
        </authorList>
    </citation>
    <scope>NUCLEOTIDE SEQUENCE</scope>
    <source>
        <tissue evidence="1">Shoot tip</tissue>
    </source>
</reference>
<keyword evidence="2" id="KW-1185">Reference proteome</keyword>
<gene>
    <name evidence="1" type="ORF">OIU85_004519</name>
</gene>
<accession>A0A9Q0PTH9</accession>
<proteinExistence type="predicted"/>
<evidence type="ECO:0000313" key="2">
    <source>
        <dbReference type="Proteomes" id="UP001151529"/>
    </source>
</evidence>
<comment type="caution">
    <text evidence="1">The sequence shown here is derived from an EMBL/GenBank/DDBJ whole genome shotgun (WGS) entry which is preliminary data.</text>
</comment>
<protein>
    <submittedName>
        <fullName evidence="1">Uncharacterized protein</fullName>
    </submittedName>
</protein>